<feature type="non-terminal residue" evidence="1">
    <location>
        <position position="397"/>
    </location>
</feature>
<name>A0A381WF09_9ZZZZ</name>
<dbReference type="AlphaFoldDB" id="A0A381WF09"/>
<reference evidence="1" key="1">
    <citation type="submission" date="2018-05" db="EMBL/GenBank/DDBJ databases">
        <authorList>
            <person name="Lanie J.A."/>
            <person name="Ng W.-L."/>
            <person name="Kazmierczak K.M."/>
            <person name="Andrzejewski T.M."/>
            <person name="Davidsen T.M."/>
            <person name="Wayne K.J."/>
            <person name="Tettelin H."/>
            <person name="Glass J.I."/>
            <person name="Rusch D."/>
            <person name="Podicherti R."/>
            <person name="Tsui H.-C.T."/>
            <person name="Winkler M.E."/>
        </authorList>
    </citation>
    <scope>NUCLEOTIDE SEQUENCE</scope>
</reference>
<proteinExistence type="predicted"/>
<evidence type="ECO:0008006" key="2">
    <source>
        <dbReference type="Google" id="ProtNLM"/>
    </source>
</evidence>
<sequence>MKRRILLFSILLLFSCEEEKVDTLPPEMVISSPANGETVYEIVTISCTITDDEGVSHAELWVPGDTTAVIDKSDPYSFELNTNELENGSYTLKLKAVDINDNADSSSLTLIVDNTLALPAPVDIRSISYTLSSMTILFYRSIDDDFAHYELFSSSSDSGQKTLLGQINSIDDTSLTITSFDPTVPTWYWLKVADIHDYFVFSDAYYVLDDEPTAVTIYQPGYRNGYLDLSWSMNSDDDFSAYIIYTSGSDEMTGKSEVARISSQDNTSHSMIVDITAPVRYYQVVVEDHWEYQTESNIEPGKMPFSFMKVWGGSESDRAYSVRQTLDGGYIIAGSTSSYGAGGTDVLLYKADSQGNYAWSRTFGGPLNDKGSDVFQTSDGGYTVTGYTSSFGSGDLD</sequence>
<dbReference type="PANTHER" id="PTHR42754:SF1">
    <property type="entry name" value="LIPOPROTEIN"/>
    <property type="match status" value="1"/>
</dbReference>
<organism evidence="1">
    <name type="scientific">marine metagenome</name>
    <dbReference type="NCBI Taxonomy" id="408172"/>
    <lineage>
        <taxon>unclassified sequences</taxon>
        <taxon>metagenomes</taxon>
        <taxon>ecological metagenomes</taxon>
    </lineage>
</organism>
<dbReference type="PROSITE" id="PS51257">
    <property type="entry name" value="PROKAR_LIPOPROTEIN"/>
    <property type="match status" value="1"/>
</dbReference>
<dbReference type="PANTHER" id="PTHR42754">
    <property type="entry name" value="ENDOGLUCANASE"/>
    <property type="match status" value="1"/>
</dbReference>
<evidence type="ECO:0000313" key="1">
    <source>
        <dbReference type="EMBL" id="SVA51110.1"/>
    </source>
</evidence>
<accession>A0A381WF09</accession>
<dbReference type="EMBL" id="UINC01011604">
    <property type="protein sequence ID" value="SVA51110.1"/>
    <property type="molecule type" value="Genomic_DNA"/>
</dbReference>
<dbReference type="Gene3D" id="2.60.40.10">
    <property type="entry name" value="Immunoglobulins"/>
    <property type="match status" value="1"/>
</dbReference>
<dbReference type="InterPro" id="IPR013783">
    <property type="entry name" value="Ig-like_fold"/>
</dbReference>
<gene>
    <name evidence="1" type="ORF">METZ01_LOCUS103964</name>
</gene>
<dbReference type="Pfam" id="PF17957">
    <property type="entry name" value="Big_7"/>
    <property type="match status" value="1"/>
</dbReference>
<protein>
    <recommendedName>
        <fullName evidence="2">Ig-like domain-containing protein</fullName>
    </recommendedName>
</protein>